<evidence type="ECO:0008006" key="4">
    <source>
        <dbReference type="Google" id="ProtNLM"/>
    </source>
</evidence>
<dbReference type="Pfam" id="PF00300">
    <property type="entry name" value="His_Phos_1"/>
    <property type="match status" value="1"/>
</dbReference>
<protein>
    <recommendedName>
        <fullName evidence="4">Phosphatase SPAC5H10.03</fullName>
    </recommendedName>
</protein>
<organism evidence="2 3">
    <name type="scientific">Wallemia ichthyophaga</name>
    <dbReference type="NCBI Taxonomy" id="245174"/>
    <lineage>
        <taxon>Eukaryota</taxon>
        <taxon>Fungi</taxon>
        <taxon>Dikarya</taxon>
        <taxon>Basidiomycota</taxon>
        <taxon>Wallemiomycotina</taxon>
        <taxon>Wallemiomycetes</taxon>
        <taxon>Wallemiales</taxon>
        <taxon>Wallemiaceae</taxon>
        <taxon>Wallemia</taxon>
    </lineage>
</organism>
<feature type="compositionally biased region" description="Polar residues" evidence="1">
    <location>
        <begin position="217"/>
        <end position="226"/>
    </location>
</feature>
<reference evidence="2 3" key="1">
    <citation type="submission" date="2019-03" db="EMBL/GenBank/DDBJ databases">
        <title>Sequencing 23 genomes of Wallemia ichthyophaga.</title>
        <authorList>
            <person name="Gostincar C."/>
        </authorList>
    </citation>
    <scope>NUCLEOTIDE SEQUENCE [LARGE SCALE GENOMIC DNA]</scope>
    <source>
        <strain evidence="2 3">EXF-8621</strain>
    </source>
</reference>
<dbReference type="SUPFAM" id="SSF53254">
    <property type="entry name" value="Phosphoglycerate mutase-like"/>
    <property type="match status" value="1"/>
</dbReference>
<dbReference type="GO" id="GO:0005737">
    <property type="term" value="C:cytoplasm"/>
    <property type="evidence" value="ECO:0007669"/>
    <property type="project" value="TreeGrafter"/>
</dbReference>
<sequence>MSAPSKTIYFTRHAQAEHNVADDYSIADAPLTALGREQSARLSPLTAGTIQKTAELVVSSPLRRPMQTMLEGYPELVQRLQSAGKPPLLLTIAQEINAYPCDTGSEPHLLTSDPEFASLDLSDVHPNWTNKQGIYDPANAGERARKCREWIRQRPESEIVFVAHGDILRWITDGYNSGKYWGNAEVRTYTFKHDDDEQALVVPKPGGLHYEVGDKGPTSSSHQFNK</sequence>
<dbReference type="PANTHER" id="PTHR48100">
    <property type="entry name" value="BROAD-SPECIFICITY PHOSPHATASE YOR283W-RELATED"/>
    <property type="match status" value="1"/>
</dbReference>
<dbReference type="InterPro" id="IPR029033">
    <property type="entry name" value="His_PPase_superfam"/>
</dbReference>
<dbReference type="Proteomes" id="UP000306954">
    <property type="component" value="Unassembled WGS sequence"/>
</dbReference>
<dbReference type="GO" id="GO:0016791">
    <property type="term" value="F:phosphatase activity"/>
    <property type="evidence" value="ECO:0007669"/>
    <property type="project" value="TreeGrafter"/>
</dbReference>
<dbReference type="EMBL" id="SPOF01000031">
    <property type="protein sequence ID" value="TIB10416.1"/>
    <property type="molecule type" value="Genomic_DNA"/>
</dbReference>
<name>A0A4T0H542_WALIC</name>
<dbReference type="AlphaFoldDB" id="A0A4T0H542"/>
<dbReference type="InterPro" id="IPR050275">
    <property type="entry name" value="PGM_Phosphatase"/>
</dbReference>
<evidence type="ECO:0000256" key="1">
    <source>
        <dbReference type="SAM" id="MobiDB-lite"/>
    </source>
</evidence>
<feature type="region of interest" description="Disordered" evidence="1">
    <location>
        <begin position="206"/>
        <end position="226"/>
    </location>
</feature>
<accession>A0A4T0H542</accession>
<evidence type="ECO:0000313" key="2">
    <source>
        <dbReference type="EMBL" id="TIB10416.1"/>
    </source>
</evidence>
<dbReference type="Gene3D" id="3.40.50.1240">
    <property type="entry name" value="Phosphoglycerate mutase-like"/>
    <property type="match status" value="1"/>
</dbReference>
<evidence type="ECO:0000313" key="3">
    <source>
        <dbReference type="Proteomes" id="UP000306954"/>
    </source>
</evidence>
<dbReference type="SMART" id="SM00855">
    <property type="entry name" value="PGAM"/>
    <property type="match status" value="1"/>
</dbReference>
<proteinExistence type="predicted"/>
<dbReference type="PANTHER" id="PTHR48100:SF54">
    <property type="entry name" value="PHOSPHATASE SPAC5H10.03-RELATED"/>
    <property type="match status" value="1"/>
</dbReference>
<dbReference type="InterPro" id="IPR013078">
    <property type="entry name" value="His_Pase_superF_clade-1"/>
</dbReference>
<comment type="caution">
    <text evidence="2">The sequence shown here is derived from an EMBL/GenBank/DDBJ whole genome shotgun (WGS) entry which is preliminary data.</text>
</comment>
<gene>
    <name evidence="2" type="ORF">E3P90_02861</name>
</gene>
<dbReference type="CDD" id="cd07067">
    <property type="entry name" value="HP_PGM_like"/>
    <property type="match status" value="1"/>
</dbReference>